<evidence type="ECO:0000313" key="2">
    <source>
        <dbReference type="EMBL" id="MBB2923150.1"/>
    </source>
</evidence>
<dbReference type="GO" id="GO:0005975">
    <property type="term" value="P:carbohydrate metabolic process"/>
    <property type="evidence" value="ECO:0007669"/>
    <property type="project" value="UniProtKB-ARBA"/>
</dbReference>
<gene>
    <name evidence="2" type="ORF">FHR80_002075</name>
</gene>
<dbReference type="Gene3D" id="2.60.40.10">
    <property type="entry name" value="Immunoglobulins"/>
    <property type="match status" value="1"/>
</dbReference>
<comment type="caution">
    <text evidence="2">The sequence shown here is derived from an EMBL/GenBank/DDBJ whole genome shotgun (WGS) entry which is preliminary data.</text>
</comment>
<dbReference type="Proteomes" id="UP000518206">
    <property type="component" value="Unassembled WGS sequence"/>
</dbReference>
<evidence type="ECO:0000313" key="3">
    <source>
        <dbReference type="Proteomes" id="UP000518206"/>
    </source>
</evidence>
<proteinExistence type="predicted"/>
<dbReference type="EMBL" id="JACHVX010000003">
    <property type="protein sequence ID" value="MBB2923150.1"/>
    <property type="molecule type" value="Genomic_DNA"/>
</dbReference>
<accession>A0A7W4UGE6</accession>
<dbReference type="Gene3D" id="2.60.120.200">
    <property type="match status" value="1"/>
</dbReference>
<reference evidence="2 3" key="2">
    <citation type="submission" date="2020-08" db="EMBL/GenBank/DDBJ databases">
        <authorList>
            <person name="Partida-Martinez L."/>
            <person name="Huntemann M."/>
            <person name="Clum A."/>
            <person name="Wang J."/>
            <person name="Palaniappan K."/>
            <person name="Ritter S."/>
            <person name="Chen I.-M."/>
            <person name="Stamatis D."/>
            <person name="Reddy T."/>
            <person name="O'Malley R."/>
            <person name="Daum C."/>
            <person name="Shapiro N."/>
            <person name="Ivanova N."/>
            <person name="Kyrpides N."/>
            <person name="Woyke T."/>
        </authorList>
    </citation>
    <scope>NUCLEOTIDE SEQUENCE [LARGE SCALE GENOMIC DNA]</scope>
    <source>
        <strain evidence="2 3">RAS26</strain>
    </source>
</reference>
<evidence type="ECO:0008006" key="4">
    <source>
        <dbReference type="Google" id="ProtNLM"/>
    </source>
</evidence>
<organism evidence="2 3">
    <name type="scientific">Cellulomonas cellasea</name>
    <dbReference type="NCBI Taxonomy" id="43670"/>
    <lineage>
        <taxon>Bacteria</taxon>
        <taxon>Bacillati</taxon>
        <taxon>Actinomycetota</taxon>
        <taxon>Actinomycetes</taxon>
        <taxon>Micrococcales</taxon>
        <taxon>Cellulomonadaceae</taxon>
        <taxon>Cellulomonas</taxon>
    </lineage>
</organism>
<dbReference type="RefSeq" id="WP_183296033.1">
    <property type="nucleotide sequence ID" value="NZ_JACHVX010000003.1"/>
</dbReference>
<reference evidence="2 3" key="1">
    <citation type="submission" date="2020-08" db="EMBL/GenBank/DDBJ databases">
        <title>The Agave Microbiome: Exploring the role of microbial communities in plant adaptations to desert environments.</title>
        <authorList>
            <person name="Partida-Martinez L.P."/>
        </authorList>
    </citation>
    <scope>NUCLEOTIDE SEQUENCE [LARGE SCALE GENOMIC DNA]</scope>
    <source>
        <strain evidence="2 3">RAS26</strain>
    </source>
</reference>
<feature type="compositionally biased region" description="Low complexity" evidence="1">
    <location>
        <begin position="122"/>
        <end position="137"/>
    </location>
</feature>
<dbReference type="Pfam" id="PF13385">
    <property type="entry name" value="Laminin_G_3"/>
    <property type="match status" value="1"/>
</dbReference>
<sequence length="520" mass="51738">MRVSMQVRNKAVTRGRGLRRGAVVGVVLVTGALLAPGAAAASPGAAPAGGVAAYPARNHAPLAPAGLGTSDPAATCSADGAAVPLRSATPTLRATLTDPDGDPVRATFTLRDGARGTRLWDSGQTSAQASGSQHAATVPAGLLQDGRTYEWRVQARDSRGRKSPTVRCRVVVDLTAPGVPGVGAVAGSAPAVYLEEQTAGGPGVAGQFRFEAGASTDVVAFTYAFSDDVGRVDVPAGETGATVTYTPTAPGTQLLRVQAVDAAGNVGPERAYRFTVGSPTTAPTGNARWTLDEGTGVVAADSLDAGANLLTLTGSTTWGDGLVAELANRPSDRALLLDEPGDGAATSASVVDPGGSFSVIALVRADASGAASAVSQDGTAASAFELGVRTDVCAADVASCWAFTVAGTDPADPAAGTVVATSQVPVAEGAWHMVAGVRDADLGTVRLDVCSFGRAGAPTTARPVRGVSAAVGATTAPVGPFRIGSAQDGARPWSGAVSGVRTYAKAISELEERLVCSAGA</sequence>
<name>A0A7W4UGE6_9CELL</name>
<feature type="region of interest" description="Disordered" evidence="1">
    <location>
        <begin position="121"/>
        <end position="141"/>
    </location>
</feature>
<dbReference type="SUPFAM" id="SSF49899">
    <property type="entry name" value="Concanavalin A-like lectins/glucanases"/>
    <property type="match status" value="1"/>
</dbReference>
<dbReference type="InterPro" id="IPR013320">
    <property type="entry name" value="ConA-like_dom_sf"/>
</dbReference>
<dbReference type="InterPro" id="IPR013783">
    <property type="entry name" value="Ig-like_fold"/>
</dbReference>
<protein>
    <recommendedName>
        <fullName evidence="4">LamG-like jellyroll fold domain-containing protein</fullName>
    </recommendedName>
</protein>
<dbReference type="AlphaFoldDB" id="A0A7W4UGE6"/>
<evidence type="ECO:0000256" key="1">
    <source>
        <dbReference type="SAM" id="MobiDB-lite"/>
    </source>
</evidence>